<evidence type="ECO:0000256" key="1">
    <source>
        <dbReference type="ARBA" id="ARBA00005854"/>
    </source>
</evidence>
<reference evidence="7" key="1">
    <citation type="submission" date="2021-01" db="EMBL/GenBank/DDBJ databases">
        <title>Whole genome shotgun sequence of Virgisporangium aliadipatigenens NBRC 105644.</title>
        <authorList>
            <person name="Komaki H."/>
            <person name="Tamura T."/>
        </authorList>
    </citation>
    <scope>NUCLEOTIDE SEQUENCE</scope>
    <source>
        <strain evidence="7">NBRC 105644</strain>
    </source>
</reference>
<evidence type="ECO:0000256" key="3">
    <source>
        <dbReference type="ARBA" id="ARBA00023027"/>
    </source>
</evidence>
<dbReference type="PANTHER" id="PTHR10996">
    <property type="entry name" value="2-HYDROXYACID DEHYDROGENASE-RELATED"/>
    <property type="match status" value="1"/>
</dbReference>
<dbReference type="InterPro" id="IPR036291">
    <property type="entry name" value="NAD(P)-bd_dom_sf"/>
</dbReference>
<keyword evidence="8" id="KW-1185">Reference proteome</keyword>
<dbReference type="PANTHER" id="PTHR10996:SF178">
    <property type="entry name" value="2-HYDROXYACID DEHYDROGENASE YGL185C-RELATED"/>
    <property type="match status" value="1"/>
</dbReference>
<proteinExistence type="inferred from homology"/>
<dbReference type="GO" id="GO:0051287">
    <property type="term" value="F:NAD binding"/>
    <property type="evidence" value="ECO:0007669"/>
    <property type="project" value="InterPro"/>
</dbReference>
<dbReference type="GO" id="GO:0016618">
    <property type="term" value="F:hydroxypyruvate reductase [NAD(P)H] activity"/>
    <property type="evidence" value="ECO:0007669"/>
    <property type="project" value="TreeGrafter"/>
</dbReference>
<protein>
    <submittedName>
        <fullName evidence="7">Glycerate dehydrogenase</fullName>
    </submittedName>
</protein>
<dbReference type="Pfam" id="PF02826">
    <property type="entry name" value="2-Hacid_dh_C"/>
    <property type="match status" value="1"/>
</dbReference>
<evidence type="ECO:0000313" key="7">
    <source>
        <dbReference type="EMBL" id="GIJ46048.1"/>
    </source>
</evidence>
<keyword evidence="3" id="KW-0520">NAD</keyword>
<gene>
    <name evidence="7" type="ORF">Val02_29340</name>
</gene>
<sequence>MTAVVDTSAPSGSRPVAAFAMASWARDSVFPPDVRDRLTRLVDLDPAVCLTTFEGAEAVLGRAEILVTGWGSPRVDERVLAMAPRLRAVIHAAGTVKNHLDPAVFARGLLVSSAADANAVPVAEYTVAALVLAAKQAFTRARLYGAGEARGWSGTAAGGLTGCTVGVLGASRIGRLVLARLAAFDVTALLYDPYVAPAEARLLGAEPVDLDTLCRRSDLLTVHAPELPETRHLLDERRLGLMRDGAVLVNTARGSIVDTEALTRRCAANRMSAVLDVTDPEPLPAGHPLTLLPNVFITPHLAGAQGREQRRLGEFATDEVERLLRGRPLRGAVRAEDLPVTA</sequence>
<keyword evidence="2 4" id="KW-0560">Oxidoreductase</keyword>
<evidence type="ECO:0000256" key="2">
    <source>
        <dbReference type="ARBA" id="ARBA00023002"/>
    </source>
</evidence>
<dbReference type="CDD" id="cd12167">
    <property type="entry name" value="2-Hacid_dh_8"/>
    <property type="match status" value="1"/>
</dbReference>
<dbReference type="Proteomes" id="UP000619260">
    <property type="component" value="Unassembled WGS sequence"/>
</dbReference>
<dbReference type="EMBL" id="BOPF01000009">
    <property type="protein sequence ID" value="GIJ46048.1"/>
    <property type="molecule type" value="Genomic_DNA"/>
</dbReference>
<dbReference type="SUPFAM" id="SSF52283">
    <property type="entry name" value="Formate/glycerate dehydrogenase catalytic domain-like"/>
    <property type="match status" value="1"/>
</dbReference>
<evidence type="ECO:0000313" key="8">
    <source>
        <dbReference type="Proteomes" id="UP000619260"/>
    </source>
</evidence>
<dbReference type="GO" id="GO:0005829">
    <property type="term" value="C:cytosol"/>
    <property type="evidence" value="ECO:0007669"/>
    <property type="project" value="TreeGrafter"/>
</dbReference>
<organism evidence="7 8">
    <name type="scientific">Virgisporangium aliadipatigenens</name>
    <dbReference type="NCBI Taxonomy" id="741659"/>
    <lineage>
        <taxon>Bacteria</taxon>
        <taxon>Bacillati</taxon>
        <taxon>Actinomycetota</taxon>
        <taxon>Actinomycetes</taxon>
        <taxon>Micromonosporales</taxon>
        <taxon>Micromonosporaceae</taxon>
        <taxon>Virgisporangium</taxon>
    </lineage>
</organism>
<dbReference type="SUPFAM" id="SSF51735">
    <property type="entry name" value="NAD(P)-binding Rossmann-fold domains"/>
    <property type="match status" value="1"/>
</dbReference>
<dbReference type="InterPro" id="IPR006140">
    <property type="entry name" value="D-isomer_DH_NAD-bd"/>
</dbReference>
<dbReference type="Pfam" id="PF00389">
    <property type="entry name" value="2-Hacid_dh"/>
    <property type="match status" value="1"/>
</dbReference>
<dbReference type="PROSITE" id="PS00671">
    <property type="entry name" value="D_2_HYDROXYACID_DH_3"/>
    <property type="match status" value="1"/>
</dbReference>
<feature type="domain" description="D-isomer specific 2-hydroxyacid dehydrogenase catalytic" evidence="5">
    <location>
        <begin position="49"/>
        <end position="333"/>
    </location>
</feature>
<accession>A0A8J4DQS7</accession>
<dbReference type="AlphaFoldDB" id="A0A8J4DQS7"/>
<feature type="domain" description="D-isomer specific 2-hydroxyacid dehydrogenase NAD-binding" evidence="6">
    <location>
        <begin position="150"/>
        <end position="302"/>
    </location>
</feature>
<dbReference type="InterPro" id="IPR029753">
    <property type="entry name" value="D-isomer_DH_CS"/>
</dbReference>
<dbReference type="Gene3D" id="3.40.50.720">
    <property type="entry name" value="NAD(P)-binding Rossmann-like Domain"/>
    <property type="match status" value="2"/>
</dbReference>
<evidence type="ECO:0000256" key="4">
    <source>
        <dbReference type="RuleBase" id="RU003719"/>
    </source>
</evidence>
<comment type="similarity">
    <text evidence="1 4">Belongs to the D-isomer specific 2-hydroxyacid dehydrogenase family.</text>
</comment>
<evidence type="ECO:0000259" key="5">
    <source>
        <dbReference type="Pfam" id="PF00389"/>
    </source>
</evidence>
<name>A0A8J4DQS7_9ACTN</name>
<dbReference type="InterPro" id="IPR006139">
    <property type="entry name" value="D-isomer_2_OHA_DH_cat_dom"/>
</dbReference>
<comment type="caution">
    <text evidence="7">The sequence shown here is derived from an EMBL/GenBank/DDBJ whole genome shotgun (WGS) entry which is preliminary data.</text>
</comment>
<evidence type="ECO:0000259" key="6">
    <source>
        <dbReference type="Pfam" id="PF02826"/>
    </source>
</evidence>
<dbReference type="InterPro" id="IPR050223">
    <property type="entry name" value="D-isomer_2-hydroxyacid_DH"/>
</dbReference>
<dbReference type="GO" id="GO:0030267">
    <property type="term" value="F:glyoxylate reductase (NADPH) activity"/>
    <property type="evidence" value="ECO:0007669"/>
    <property type="project" value="TreeGrafter"/>
</dbReference>